<protein>
    <recommendedName>
        <fullName evidence="1">Tubulin polyglutamylase complex subunit 1-like C-terminal domain-containing protein</fullName>
    </recommendedName>
</protein>
<sequence>MSFKDPSGSCGGGGGGGAIGGRDLGKLAPEEYIGKTKATGHMQDAVNLLLEYRPEQPLVFLARFQMMCGDLGPVEVSAYYIQSCGSVTNTSFEDNMVLAYHALKKGNDPVDVSMFQQLLHVLCEDVPSAPNAKLVNHLAPTNVPVSYAKFKHAVEVCLLYGDVISEGEDLFQSIDTANAGEVKSSVLVSALELAGTKASTPNVELVLQLRDALEQVKCDDGNSSISLAQFLETVAFAAFPLAFSSN</sequence>
<feature type="domain" description="Tubulin polyglutamylase complex subunit 1-like C-terminal" evidence="1">
    <location>
        <begin position="89"/>
        <end position="191"/>
    </location>
</feature>
<dbReference type="EMBL" id="VJMJ01000169">
    <property type="protein sequence ID" value="KAF0729081.1"/>
    <property type="molecule type" value="Genomic_DNA"/>
</dbReference>
<reference evidence="2 3" key="1">
    <citation type="submission" date="2019-07" db="EMBL/GenBank/DDBJ databases">
        <title>Genomics analysis of Aphanomyces spp. identifies a new class of oomycete effector associated with host adaptation.</title>
        <authorList>
            <person name="Gaulin E."/>
        </authorList>
    </citation>
    <scope>NUCLEOTIDE SEQUENCE [LARGE SCALE GENOMIC DNA]</scope>
    <source>
        <strain evidence="2 3">ATCC 201684</strain>
    </source>
</reference>
<name>A0A6G0WP01_9STRA</name>
<evidence type="ECO:0000259" key="1">
    <source>
        <dbReference type="Pfam" id="PF24480"/>
    </source>
</evidence>
<dbReference type="InterPro" id="IPR057632">
    <property type="entry name" value="TPGS1_C"/>
</dbReference>
<dbReference type="PANTHER" id="PTHR31932:SF2">
    <property type="entry name" value="TUBULIN POLYGLUTAMYLASE COMPLEX SUBUNIT 1"/>
    <property type="match status" value="1"/>
</dbReference>
<evidence type="ECO:0000313" key="2">
    <source>
        <dbReference type="EMBL" id="KAF0729081.1"/>
    </source>
</evidence>
<dbReference type="PANTHER" id="PTHR31932">
    <property type="entry name" value="TUBULIN POLYGLUTAMYLASE COMPLEX SUBUNIT 1"/>
    <property type="match status" value="1"/>
</dbReference>
<dbReference type="GO" id="GO:0008017">
    <property type="term" value="F:microtubule binding"/>
    <property type="evidence" value="ECO:0007669"/>
    <property type="project" value="TreeGrafter"/>
</dbReference>
<dbReference type="Pfam" id="PF24480">
    <property type="entry name" value="TPGS1_C"/>
    <property type="match status" value="1"/>
</dbReference>
<dbReference type="VEuPathDB" id="FungiDB:AeMF1_020352"/>
<organism evidence="2 3">
    <name type="scientific">Aphanomyces euteiches</name>
    <dbReference type="NCBI Taxonomy" id="100861"/>
    <lineage>
        <taxon>Eukaryota</taxon>
        <taxon>Sar</taxon>
        <taxon>Stramenopiles</taxon>
        <taxon>Oomycota</taxon>
        <taxon>Saprolegniomycetes</taxon>
        <taxon>Saprolegniales</taxon>
        <taxon>Verrucalvaceae</taxon>
        <taxon>Aphanomyces</taxon>
    </lineage>
</organism>
<dbReference type="AlphaFoldDB" id="A0A6G0WP01"/>
<dbReference type="InterPro" id="IPR039235">
    <property type="entry name" value="TPGS1"/>
</dbReference>
<dbReference type="Proteomes" id="UP000481153">
    <property type="component" value="Unassembled WGS sequence"/>
</dbReference>
<accession>A0A6G0WP01</accession>
<keyword evidence="3" id="KW-1185">Reference proteome</keyword>
<evidence type="ECO:0000313" key="3">
    <source>
        <dbReference type="Proteomes" id="UP000481153"/>
    </source>
</evidence>
<gene>
    <name evidence="2" type="ORF">Ae201684_013218</name>
</gene>
<proteinExistence type="predicted"/>
<comment type="caution">
    <text evidence="2">The sequence shown here is derived from an EMBL/GenBank/DDBJ whole genome shotgun (WGS) entry which is preliminary data.</text>
</comment>